<feature type="compositionally biased region" description="Polar residues" evidence="1">
    <location>
        <begin position="187"/>
        <end position="201"/>
    </location>
</feature>
<dbReference type="AlphaFoldDB" id="A0A813EQJ7"/>
<dbReference type="Proteomes" id="UP000654075">
    <property type="component" value="Unassembled WGS sequence"/>
</dbReference>
<evidence type="ECO:0000313" key="2">
    <source>
        <dbReference type="EMBL" id="CAE8604279.1"/>
    </source>
</evidence>
<evidence type="ECO:0000256" key="1">
    <source>
        <dbReference type="SAM" id="MobiDB-lite"/>
    </source>
</evidence>
<proteinExistence type="predicted"/>
<feature type="compositionally biased region" description="Low complexity" evidence="1">
    <location>
        <begin position="265"/>
        <end position="291"/>
    </location>
</feature>
<name>A0A813EQJ7_POLGL</name>
<evidence type="ECO:0000313" key="3">
    <source>
        <dbReference type="Proteomes" id="UP000654075"/>
    </source>
</evidence>
<accession>A0A813EQJ7</accession>
<sequence length="396" mass="42077">MGEFNQLEGRCTAADDRVKELEAYIKEQSSKPNSPALEQLQECEKQVAILQQALGTSRSEVQQATAELHALRFHHTHKVLFWEHGAGRLLAMAEQFFGQSGLRGLALSCNTKGGDDEDNEGHFAKSAKKVLVSLSPGNDGGGDVETVQRQLKDLLKNGPKDRSKRQKAKEDADEEKGEVKAEVKPSSGLSSGKTSRETSPGRSGGSSGCLQVLKDGLKAQPGGGIECGSPRAAAGEEVPMMAETARVAHFVAQLANDLRTLLASSQQASAPPSRVASAPSAARSSQESSTAFASGAAPGAPNGDTAAADQERAERLRRILEGMVPARRGAAQSIVSVERALRCLERDLRQRCAELLGSEELAVLPDDSQQEGQDESQEASGSPREEQDLEATVEAE</sequence>
<feature type="region of interest" description="Disordered" evidence="1">
    <location>
        <begin position="265"/>
        <end position="311"/>
    </location>
</feature>
<feature type="region of interest" description="Disordered" evidence="1">
    <location>
        <begin position="153"/>
        <end position="210"/>
    </location>
</feature>
<comment type="caution">
    <text evidence="2">The sequence shown here is derived from an EMBL/GenBank/DDBJ whole genome shotgun (WGS) entry which is preliminary data.</text>
</comment>
<feature type="non-terminal residue" evidence="2">
    <location>
        <position position="1"/>
    </location>
</feature>
<feature type="compositionally biased region" description="Acidic residues" evidence="1">
    <location>
        <begin position="368"/>
        <end position="377"/>
    </location>
</feature>
<gene>
    <name evidence="2" type="ORF">PGLA1383_LOCUS22446</name>
</gene>
<feature type="compositionally biased region" description="Acidic residues" evidence="1">
    <location>
        <begin position="387"/>
        <end position="396"/>
    </location>
</feature>
<organism evidence="2 3">
    <name type="scientific">Polarella glacialis</name>
    <name type="common">Dinoflagellate</name>
    <dbReference type="NCBI Taxonomy" id="89957"/>
    <lineage>
        <taxon>Eukaryota</taxon>
        <taxon>Sar</taxon>
        <taxon>Alveolata</taxon>
        <taxon>Dinophyceae</taxon>
        <taxon>Suessiales</taxon>
        <taxon>Suessiaceae</taxon>
        <taxon>Polarella</taxon>
    </lineage>
</organism>
<protein>
    <submittedName>
        <fullName evidence="2">Uncharacterized protein</fullName>
    </submittedName>
</protein>
<dbReference type="EMBL" id="CAJNNV010016233">
    <property type="protein sequence ID" value="CAE8604279.1"/>
    <property type="molecule type" value="Genomic_DNA"/>
</dbReference>
<feature type="region of interest" description="Disordered" evidence="1">
    <location>
        <begin position="360"/>
        <end position="396"/>
    </location>
</feature>
<keyword evidence="3" id="KW-1185">Reference proteome</keyword>
<reference evidence="2" key="1">
    <citation type="submission" date="2021-02" db="EMBL/GenBank/DDBJ databases">
        <authorList>
            <person name="Dougan E. K."/>
            <person name="Rhodes N."/>
            <person name="Thang M."/>
            <person name="Chan C."/>
        </authorList>
    </citation>
    <scope>NUCLEOTIDE SEQUENCE</scope>
</reference>